<gene>
    <name evidence="1" type="ordered locus">PCC7424_3385</name>
</gene>
<accession>B7KF64</accession>
<name>B7KF64_GLOC7</name>
<reference evidence="2" key="1">
    <citation type="journal article" date="2011" name="MBio">
        <title>Novel metabolic attributes of the genus Cyanothece, comprising a group of unicellular nitrogen-fixing Cyanobacteria.</title>
        <authorList>
            <person name="Bandyopadhyay A."/>
            <person name="Elvitigala T."/>
            <person name="Welsh E."/>
            <person name="Stockel J."/>
            <person name="Liberton M."/>
            <person name="Min H."/>
            <person name="Sherman L.A."/>
            <person name="Pakrasi H.B."/>
        </authorList>
    </citation>
    <scope>NUCLEOTIDE SEQUENCE [LARGE SCALE GENOMIC DNA]</scope>
    <source>
        <strain evidence="2">PCC 7424</strain>
    </source>
</reference>
<organism evidence="1 2">
    <name type="scientific">Gloeothece citriformis (strain PCC 7424)</name>
    <name type="common">Cyanothece sp. (strain PCC 7424)</name>
    <dbReference type="NCBI Taxonomy" id="65393"/>
    <lineage>
        <taxon>Bacteria</taxon>
        <taxon>Bacillati</taxon>
        <taxon>Cyanobacteriota</taxon>
        <taxon>Cyanophyceae</taxon>
        <taxon>Oscillatoriophycideae</taxon>
        <taxon>Chroococcales</taxon>
        <taxon>Aphanothecaceae</taxon>
        <taxon>Gloeothece</taxon>
        <taxon>Gloeothece citriformis</taxon>
    </lineage>
</organism>
<dbReference type="eggNOG" id="ENOG5032T20">
    <property type="taxonomic scope" value="Bacteria"/>
</dbReference>
<dbReference type="STRING" id="65393.PCC7424_3385"/>
<protein>
    <submittedName>
        <fullName evidence="1">Uncharacterized protein</fullName>
    </submittedName>
</protein>
<dbReference type="HOGENOM" id="CLU_093454_1_0_3"/>
<dbReference type="KEGG" id="cyc:PCC7424_3385"/>
<dbReference type="EMBL" id="CP001291">
    <property type="protein sequence ID" value="ACK71780.1"/>
    <property type="molecule type" value="Genomic_DNA"/>
</dbReference>
<dbReference type="AlphaFoldDB" id="B7KF64"/>
<dbReference type="Proteomes" id="UP000002384">
    <property type="component" value="Chromosome"/>
</dbReference>
<sequence length="206" mass="22179">MMIQALFDRSVRWGAFTLLSTGLLTLSIPVEPANARNMYDVCLGQLTAVGVRPEQADAACANALIPKELSRCVRRVALSVSVTADAAVDNCFLSRRPVDVANCVVDINNQVALNEGWPTNVEGRVRETFAEPVTSPIIDSDAQLSPSLLVLEACRRSLQPGVYSQCVTGLSRSGGLDTLRESVSTCLGGEVFPPAIFPDFPQNRSR</sequence>
<evidence type="ECO:0000313" key="1">
    <source>
        <dbReference type="EMBL" id="ACK71780.1"/>
    </source>
</evidence>
<evidence type="ECO:0000313" key="2">
    <source>
        <dbReference type="Proteomes" id="UP000002384"/>
    </source>
</evidence>
<keyword evidence="2" id="KW-1185">Reference proteome</keyword>
<proteinExistence type="predicted"/>